<dbReference type="Pfam" id="PF16267">
    <property type="entry name" value="DUF4920"/>
    <property type="match status" value="1"/>
</dbReference>
<proteinExistence type="predicted"/>
<dbReference type="InterPro" id="IPR032577">
    <property type="entry name" value="DUF4920"/>
</dbReference>
<organism evidence="2 3">
    <name type="scientific">Spirosoma endophyticum</name>
    <dbReference type="NCBI Taxonomy" id="662367"/>
    <lineage>
        <taxon>Bacteria</taxon>
        <taxon>Pseudomonadati</taxon>
        <taxon>Bacteroidota</taxon>
        <taxon>Cytophagia</taxon>
        <taxon>Cytophagales</taxon>
        <taxon>Cytophagaceae</taxon>
        <taxon>Spirosoma</taxon>
    </lineage>
</organism>
<keyword evidence="3" id="KW-1185">Reference proteome</keyword>
<dbReference type="EMBL" id="FOLQ01000008">
    <property type="protein sequence ID" value="SFD93259.1"/>
    <property type="molecule type" value="Genomic_DNA"/>
</dbReference>
<protein>
    <recommendedName>
        <fullName evidence="4">DUF4920 domain-containing protein</fullName>
    </recommendedName>
</protein>
<dbReference type="OrthoDB" id="129527at2"/>
<reference evidence="2 3" key="1">
    <citation type="submission" date="2016-10" db="EMBL/GenBank/DDBJ databases">
        <authorList>
            <person name="de Groot N.N."/>
        </authorList>
    </citation>
    <scope>NUCLEOTIDE SEQUENCE [LARGE SCALE GENOMIC DNA]</scope>
    <source>
        <strain evidence="2 3">DSM 26130</strain>
    </source>
</reference>
<sequence>MNTLLLTSLLVAASVGVFAQGDISYHGKKITESGAIPATQLATKMADKTEMPAKVEGTVESVCKVKGCWMKVKTSDGQTMRVTFKDYGFFVPKDIVGKTVVVEGTAETSTTPVADLRHFAQDAGKSKEEIEKITEPEKALTFVADGVIVKR</sequence>
<evidence type="ECO:0008006" key="4">
    <source>
        <dbReference type="Google" id="ProtNLM"/>
    </source>
</evidence>
<feature type="signal peptide" evidence="1">
    <location>
        <begin position="1"/>
        <end position="19"/>
    </location>
</feature>
<dbReference type="STRING" id="662367.SAMN05216167_108240"/>
<accession>A0A1I1WE47</accession>
<evidence type="ECO:0000313" key="3">
    <source>
        <dbReference type="Proteomes" id="UP000198598"/>
    </source>
</evidence>
<gene>
    <name evidence="2" type="ORF">SAMN05216167_108240</name>
</gene>
<keyword evidence="1" id="KW-0732">Signal</keyword>
<name>A0A1I1WE47_9BACT</name>
<dbReference type="AlphaFoldDB" id="A0A1I1WE47"/>
<dbReference type="Proteomes" id="UP000198598">
    <property type="component" value="Unassembled WGS sequence"/>
</dbReference>
<evidence type="ECO:0000256" key="1">
    <source>
        <dbReference type="SAM" id="SignalP"/>
    </source>
</evidence>
<feature type="chain" id="PRO_5011778623" description="DUF4920 domain-containing protein" evidence="1">
    <location>
        <begin position="20"/>
        <end position="151"/>
    </location>
</feature>
<evidence type="ECO:0000313" key="2">
    <source>
        <dbReference type="EMBL" id="SFD93259.1"/>
    </source>
</evidence>
<dbReference type="RefSeq" id="WP_093829671.1">
    <property type="nucleotide sequence ID" value="NZ_FOLQ01000008.1"/>
</dbReference>